<comment type="caution">
    <text evidence="1">The sequence shown here is derived from an EMBL/GenBank/DDBJ whole genome shotgun (WGS) entry which is preliminary data.</text>
</comment>
<reference evidence="1 2" key="1">
    <citation type="submission" date="2019-07" db="EMBL/GenBank/DDBJ databases">
        <title>Whole genome shotgun sequence of Brevifollis gellanilyticus NBRC 108608.</title>
        <authorList>
            <person name="Hosoyama A."/>
            <person name="Uohara A."/>
            <person name="Ohji S."/>
            <person name="Ichikawa N."/>
        </authorList>
    </citation>
    <scope>NUCLEOTIDE SEQUENCE [LARGE SCALE GENOMIC DNA]</scope>
    <source>
        <strain evidence="1 2">NBRC 108608</strain>
    </source>
</reference>
<name>A0A512MEF1_9BACT</name>
<protein>
    <submittedName>
        <fullName evidence="1">Uncharacterized protein</fullName>
    </submittedName>
</protein>
<evidence type="ECO:0000313" key="1">
    <source>
        <dbReference type="EMBL" id="GEP45120.1"/>
    </source>
</evidence>
<accession>A0A512MEF1</accession>
<keyword evidence="2" id="KW-1185">Reference proteome</keyword>
<dbReference type="AlphaFoldDB" id="A0A512MEF1"/>
<gene>
    <name evidence="1" type="ORF">BGE01nite_44110</name>
</gene>
<sequence length="231" mass="25370">MGKWFALTSRDLSGRGGEEGGRGSVFRGFRSFLAAPPATSLRASGSRWRLRGDWGGGDVEELVRVLRLSHRDGGGWESWESRWTKAEGAFIRAGMKRFLISVIGVFFALFTFAADEPGKAVEVAQAFIDSYIQDANRGGDSDPKKLIQKSPHVTEGLKKAHAKVYAEDVVDADPVLNAQDYPDKGFKVTTVKVEGEKAQITYAAREEGWEPLKAQMVLVKGKWLIAHIGSL</sequence>
<dbReference type="Proteomes" id="UP000321577">
    <property type="component" value="Unassembled WGS sequence"/>
</dbReference>
<evidence type="ECO:0000313" key="2">
    <source>
        <dbReference type="Proteomes" id="UP000321577"/>
    </source>
</evidence>
<proteinExistence type="predicted"/>
<dbReference type="EMBL" id="BKAG01000042">
    <property type="protein sequence ID" value="GEP45120.1"/>
    <property type="molecule type" value="Genomic_DNA"/>
</dbReference>
<organism evidence="1 2">
    <name type="scientific">Brevifollis gellanilyticus</name>
    <dbReference type="NCBI Taxonomy" id="748831"/>
    <lineage>
        <taxon>Bacteria</taxon>
        <taxon>Pseudomonadati</taxon>
        <taxon>Verrucomicrobiota</taxon>
        <taxon>Verrucomicrobiia</taxon>
        <taxon>Verrucomicrobiales</taxon>
        <taxon>Verrucomicrobiaceae</taxon>
    </lineage>
</organism>
<dbReference type="Gene3D" id="3.10.450.50">
    <property type="match status" value="1"/>
</dbReference>